<keyword evidence="4" id="KW-1185">Reference proteome</keyword>
<name>A0AA47IM36_STRMC</name>
<organism evidence="2 3">
    <name type="scientific">Streptococcus macedonicus</name>
    <name type="common">Streptococcus gallolyticus macedonicus</name>
    <dbReference type="NCBI Taxonomy" id="59310"/>
    <lineage>
        <taxon>Bacteria</taxon>
        <taxon>Bacillati</taxon>
        <taxon>Bacillota</taxon>
        <taxon>Bacilli</taxon>
        <taxon>Lactobacillales</taxon>
        <taxon>Streptococcaceae</taxon>
        <taxon>Streptococcus</taxon>
    </lineage>
</organism>
<protein>
    <submittedName>
        <fullName evidence="2">Uncharacterized protein</fullName>
    </submittedName>
</protein>
<proteinExistence type="predicted"/>
<evidence type="ECO:0000313" key="4">
    <source>
        <dbReference type="Proteomes" id="UP001209889"/>
    </source>
</evidence>
<dbReference type="Proteomes" id="UP001156410">
    <property type="component" value="Chromosome"/>
</dbReference>
<evidence type="ECO:0000313" key="1">
    <source>
        <dbReference type="EMBL" id="MCW8678503.1"/>
    </source>
</evidence>
<sequence length="103" mass="12223">MKIEIYNTKETFKLVESYELSSNEFENFKELVFRLAWGDYAKSGLYTAYAIDKEKNIDYKLDGVMLSRVVDDGDEQKLFDMLLEAKSNQSIREFSTYYLELER</sequence>
<gene>
    <name evidence="2" type="ORF">OQG81_01760</name>
    <name evidence="1" type="ORF">OQH01_08400</name>
</gene>
<dbReference type="EMBL" id="CP113440">
    <property type="protein sequence ID" value="WAK63639.1"/>
    <property type="molecule type" value="Genomic_DNA"/>
</dbReference>
<reference evidence="1" key="5">
    <citation type="submission" date="2024-05" db="EMBL/GenBank/DDBJ databases">
        <title>Streptococcus macedonicus and Acinetobacter baumannii: co-inhabitants of the cheese production environment.</title>
        <authorList>
            <person name="Johnson J."/>
            <person name="Curtin C."/>
            <person name="Waite-Cusic J."/>
        </authorList>
    </citation>
    <scope>NUCLEOTIDE SEQUENCE</scope>
    <source>
        <strain evidence="1">E28</strain>
    </source>
</reference>
<dbReference type="AlphaFoldDB" id="A0AA47IM36"/>
<dbReference type="RefSeq" id="WP_252519512.1">
    <property type="nucleotide sequence ID" value="NZ_CP113440.1"/>
</dbReference>
<evidence type="ECO:0000313" key="2">
    <source>
        <dbReference type="EMBL" id="WAK63639.1"/>
    </source>
</evidence>
<reference evidence="2" key="2">
    <citation type="submission" date="2022-11" db="EMBL/GenBank/DDBJ databases">
        <title>Streptococcus macedonicus and Acinetobacter baumannii: co-inhabitants of the cheese production environment.</title>
        <authorList>
            <person name="Johnson J."/>
        </authorList>
    </citation>
    <scope>NUCLEOTIDE SEQUENCE</scope>
    <source>
        <strain evidence="2">E37</strain>
    </source>
</reference>
<evidence type="ECO:0000313" key="3">
    <source>
        <dbReference type="Proteomes" id="UP001156410"/>
    </source>
</evidence>
<reference evidence="2" key="3">
    <citation type="submission" date="2022-11" db="EMBL/GenBank/DDBJ databases">
        <authorList>
            <person name="Johnson J.D."/>
        </authorList>
    </citation>
    <scope>NUCLEOTIDE SEQUENCE</scope>
    <source>
        <strain evidence="1">E28</strain>
        <strain evidence="2">E37</strain>
    </source>
</reference>
<dbReference type="Proteomes" id="UP001209889">
    <property type="component" value="Unassembled WGS sequence"/>
</dbReference>
<reference evidence="4" key="1">
    <citation type="submission" date="2022-11" db="EMBL/GenBank/DDBJ databases">
        <title>Streptococcus macedonicus and Acinetobacter baumannii: co-inhabitants of the cheese production environment.</title>
        <authorList>
            <person name="Johnson J."/>
            <person name="Curtin C."/>
            <person name="Waite-Cusic J."/>
        </authorList>
    </citation>
    <scope>NUCLEOTIDE SEQUENCE [LARGE SCALE GENOMIC DNA]</scope>
    <source>
        <strain evidence="4">E28</strain>
    </source>
</reference>
<reference evidence="4" key="4">
    <citation type="submission" date="2023-07" db="EMBL/GenBank/DDBJ databases">
        <title>Streptococcus macedonicus and Acinetobacter baumannii: co-inhabitants of the cheese production environment.</title>
        <authorList>
            <person name="Johnson J."/>
            <person name="Curtin C."/>
            <person name="Waite-Cusic J."/>
        </authorList>
    </citation>
    <scope>NUCLEOTIDE SEQUENCE [LARGE SCALE GENOMIC DNA]</scope>
    <source>
        <strain evidence="4">E28</strain>
    </source>
</reference>
<accession>A0AA47IM36</accession>
<dbReference type="EMBL" id="JAPHJC010000035">
    <property type="protein sequence ID" value="MCW8678503.1"/>
    <property type="molecule type" value="Genomic_DNA"/>
</dbReference>